<keyword evidence="3" id="KW-0813">Transport</keyword>
<dbReference type="SUPFAM" id="SSF48371">
    <property type="entry name" value="ARM repeat"/>
    <property type="match status" value="1"/>
</dbReference>
<evidence type="ECO:0000313" key="9">
    <source>
        <dbReference type="Proteomes" id="UP000002899"/>
    </source>
</evidence>
<dbReference type="InterPro" id="IPR002553">
    <property type="entry name" value="Clathrin/coatomer_adapt-like_N"/>
</dbReference>
<reference evidence="8 9" key="2">
    <citation type="journal article" date="2013" name="PLoS ONE">
        <title>Whole genome mapping and re-organization of the nuclear and mitochondrial genomes of Babesia microti isolates.</title>
        <authorList>
            <person name="Cornillot E."/>
            <person name="Dassouli A."/>
            <person name="Garg A."/>
            <person name="Pachikara N."/>
            <person name="Randazzo S."/>
            <person name="Depoix D."/>
            <person name="Carcy B."/>
            <person name="Delbecq S."/>
            <person name="Frutos R."/>
            <person name="Silva J.C."/>
            <person name="Sutton R."/>
            <person name="Krause P.J."/>
            <person name="Mamoun C.B."/>
        </authorList>
    </citation>
    <scope>NUCLEOTIDE SEQUENCE [LARGE SCALE GENOMIC DNA]</scope>
    <source>
        <strain evidence="8 9">RI</strain>
    </source>
</reference>
<dbReference type="PANTHER" id="PTHR11134">
    <property type="entry name" value="ADAPTOR COMPLEX SUBUNIT BETA FAMILY MEMBER"/>
    <property type="match status" value="1"/>
</dbReference>
<evidence type="ECO:0000313" key="8">
    <source>
        <dbReference type="EMBL" id="SJK86526.1"/>
    </source>
</evidence>
<dbReference type="Pfam" id="PF01602">
    <property type="entry name" value="Adaptin_N"/>
    <property type="match status" value="1"/>
</dbReference>
<reference evidence="8 9" key="1">
    <citation type="journal article" date="2012" name="Nucleic Acids Res.">
        <title>Sequencing of the smallest Apicomplexan genome from the human pathogen Babesia microti.</title>
        <authorList>
            <person name="Cornillot E."/>
            <person name="Hadj-Kaddour K."/>
            <person name="Dassouli A."/>
            <person name="Noel B."/>
            <person name="Ranwez V."/>
            <person name="Vacherie B."/>
            <person name="Augagneur Y."/>
            <person name="Bres V."/>
            <person name="Duclos A."/>
            <person name="Randazzo S."/>
            <person name="Carcy B."/>
            <person name="Debierre-Grockiego F."/>
            <person name="Delbecq S."/>
            <person name="Moubri-Menage K."/>
            <person name="Shams-Eldin H."/>
            <person name="Usmani-Brown S."/>
            <person name="Bringaud F."/>
            <person name="Wincker P."/>
            <person name="Vivares C.P."/>
            <person name="Schwarz R.T."/>
            <person name="Schetters T.P."/>
            <person name="Krause P.J."/>
            <person name="Gorenflot A."/>
            <person name="Berry V."/>
            <person name="Barbe V."/>
            <person name="Ben Mamoun C."/>
        </authorList>
    </citation>
    <scope>NUCLEOTIDE SEQUENCE [LARGE SCALE GENOMIC DNA]</scope>
    <source>
        <strain evidence="8 9">RI</strain>
    </source>
</reference>
<proteinExistence type="inferred from homology"/>
<keyword evidence="5" id="KW-0472">Membrane</keyword>
<sequence>MQWGMDTRGSLALRGELHELREELLESSKESKNEVIKKIISAMAMGKDVSPLFPDIVNCMQTNNIELKKLVYLYVNNYAKLQPELAILAVNTFCRDSRDRNPLIRALAIRTMGSIHLTAITEYLVEPLKRCVKDTDSYVRKTAVMCISKLYDISPTLAIEEGFVDILKEMLFDTNSMVVSNAVAAIVEISDISHNNYFSEVLERDRSFIDRLLSALNDCMEWGQIGILDALSLYKPNSSQSAQELAEKILPRLSHANPAVVLSSIKVVLKMIRFINDKKVVSTLEKKLVPPLITMLYTEPEIQYVALRNINIIVQKYPSLLANHIKIFFCKYNDPIYLKMEKVEIIEKLVTINNFNDVFLELKEYATEIDVDFVRRSIRAIGNVAILLDQALKACLSLLEELLKTGVSHVVEEAVVVVKTIFHHYPNSFNLPLFKLCTLLDFAGSAEAKCALIWIIGEYENKIDNASDYLTFFIENYDQELPSVQLALLTACVKMYLSSSKKEPAKSLFKLIENLLESNNPDVRDRAQIYHRMVTINPELSKKIVCAPKPKVLQPFKCSEVLDILIDNLSMVSSVFHLPPSAIISKKEMEKVKTYSNNGYSDDNFDGKSCYSNESNEGKQMIDTDSSVSQSDSDVSMFDKSSPRFDSKSQQLYSLVFGLSQSGSQGSRGVEIYAKFSNNPLTLDLQGVNKTVVCGAPTNITFEAIQFNKNPFGIGPISGVIDPIVQIPPGQTKTFQVPLKPNIGNLQSGSEPKMPLAFQIAIKSNVDIYYFSVNLPLNISFVKHLSMIDKSSFKKSWKNSELKKVSFAGFSNEYIFQKVAGILAHHGIEVVIKKSTSLYGLAQTCTGVFIYVKVHLPSSNNPSKYNFLVKSTSISLIDCFKQLMIDTLALST</sequence>
<dbReference type="RefSeq" id="XP_021338675.1">
    <property type="nucleotide sequence ID" value="XM_021482122.1"/>
</dbReference>
<dbReference type="KEGG" id="bmic:BMR1_03g02980"/>
<comment type="subcellular location">
    <subcellularLocation>
        <location evidence="1">Endomembrane system</location>
    </subcellularLocation>
</comment>
<dbReference type="Gene3D" id="1.25.10.10">
    <property type="entry name" value="Leucine-rich Repeat Variant"/>
    <property type="match status" value="1"/>
</dbReference>
<organism evidence="8 9">
    <name type="scientific">Babesia microti (strain RI)</name>
    <dbReference type="NCBI Taxonomy" id="1133968"/>
    <lineage>
        <taxon>Eukaryota</taxon>
        <taxon>Sar</taxon>
        <taxon>Alveolata</taxon>
        <taxon>Apicomplexa</taxon>
        <taxon>Aconoidasida</taxon>
        <taxon>Piroplasmida</taxon>
        <taxon>Babesiidae</taxon>
        <taxon>Babesia</taxon>
    </lineage>
</organism>
<feature type="compositionally biased region" description="Low complexity" evidence="6">
    <location>
        <begin position="623"/>
        <end position="636"/>
    </location>
</feature>
<dbReference type="InterPro" id="IPR026739">
    <property type="entry name" value="AP_beta"/>
</dbReference>
<evidence type="ECO:0000256" key="4">
    <source>
        <dbReference type="ARBA" id="ARBA00022927"/>
    </source>
</evidence>
<evidence type="ECO:0000256" key="1">
    <source>
        <dbReference type="ARBA" id="ARBA00004308"/>
    </source>
</evidence>
<dbReference type="VEuPathDB" id="PiroplasmaDB:BMR1_03g02980"/>
<dbReference type="GO" id="GO:0016192">
    <property type="term" value="P:vesicle-mediated transport"/>
    <property type="evidence" value="ECO:0007669"/>
    <property type="project" value="InterPro"/>
</dbReference>
<dbReference type="AlphaFoldDB" id="A0A1R4ABZ9"/>
<evidence type="ECO:0000256" key="5">
    <source>
        <dbReference type="ARBA" id="ARBA00023136"/>
    </source>
</evidence>
<dbReference type="OrthoDB" id="10254310at2759"/>
<evidence type="ECO:0000256" key="3">
    <source>
        <dbReference type="ARBA" id="ARBA00022448"/>
    </source>
</evidence>
<dbReference type="InterPro" id="IPR011989">
    <property type="entry name" value="ARM-like"/>
</dbReference>
<evidence type="ECO:0000259" key="7">
    <source>
        <dbReference type="Pfam" id="PF01602"/>
    </source>
</evidence>
<keyword evidence="4" id="KW-0653">Protein transport</keyword>
<evidence type="ECO:0000256" key="2">
    <source>
        <dbReference type="ARBA" id="ARBA00006613"/>
    </source>
</evidence>
<dbReference type="EMBL" id="LN871598">
    <property type="protein sequence ID" value="SJK86526.1"/>
    <property type="molecule type" value="Genomic_DNA"/>
</dbReference>
<reference evidence="8 9" key="3">
    <citation type="journal article" date="2016" name="Sci. Rep.">
        <title>Genome-wide diversity and gene expression profiling of Babesia microti isolates identify polymorphic genes that mediate host-pathogen interactions.</title>
        <authorList>
            <person name="Silva J.C."/>
            <person name="Cornillot E."/>
            <person name="McCracken C."/>
            <person name="Usmani-Brown S."/>
            <person name="Dwivedi A."/>
            <person name="Ifeonu O.O."/>
            <person name="Crabtree J."/>
            <person name="Gotia H.T."/>
            <person name="Virji A.Z."/>
            <person name="Reynes C."/>
            <person name="Colinge J."/>
            <person name="Kumar V."/>
            <person name="Lawres L."/>
            <person name="Pazzi J.E."/>
            <person name="Pablo J.V."/>
            <person name="Hung C."/>
            <person name="Brancato J."/>
            <person name="Kumari P."/>
            <person name="Orvis J."/>
            <person name="Tretina K."/>
            <person name="Chibucos M."/>
            <person name="Ott S."/>
            <person name="Sadzewicz L."/>
            <person name="Sengamalay N."/>
            <person name="Shetty A.C."/>
            <person name="Su Q."/>
            <person name="Tallon L."/>
            <person name="Fraser C.M."/>
            <person name="Frutos R."/>
            <person name="Molina D.M."/>
            <person name="Krause P.J."/>
            <person name="Ben Mamoun C."/>
        </authorList>
    </citation>
    <scope>NUCLEOTIDE SEQUENCE [LARGE SCALE GENOMIC DNA]</scope>
    <source>
        <strain evidence="8 9">RI</strain>
    </source>
</reference>
<dbReference type="InterPro" id="IPR013041">
    <property type="entry name" value="Clathrin_app_Ig-like_sf"/>
</dbReference>
<dbReference type="InterPro" id="IPR013037">
    <property type="entry name" value="Clathrin_b-adaptin_app_Ig-like"/>
</dbReference>
<dbReference type="Proteomes" id="UP000002899">
    <property type="component" value="Chromosome III"/>
</dbReference>
<keyword evidence="9" id="KW-1185">Reference proteome</keyword>
<protein>
    <submittedName>
        <fullName evidence="8">Beta-adaptin-like protein C</fullName>
    </submittedName>
</protein>
<dbReference type="SUPFAM" id="SSF49348">
    <property type="entry name" value="Clathrin adaptor appendage domain"/>
    <property type="match status" value="1"/>
</dbReference>
<comment type="similarity">
    <text evidence="2">Belongs to the adaptor complexes large subunit family.</text>
</comment>
<gene>
    <name evidence="8" type="ORF">BMR1_03g02980</name>
</gene>
<name>A0A1R4ABZ9_BABMR</name>
<evidence type="ECO:0000256" key="6">
    <source>
        <dbReference type="SAM" id="MobiDB-lite"/>
    </source>
</evidence>
<dbReference type="GO" id="GO:0006886">
    <property type="term" value="P:intracellular protein transport"/>
    <property type="evidence" value="ECO:0007669"/>
    <property type="project" value="InterPro"/>
</dbReference>
<accession>A0A1R4ABZ9</accession>
<dbReference type="GO" id="GO:0012505">
    <property type="term" value="C:endomembrane system"/>
    <property type="evidence" value="ECO:0007669"/>
    <property type="project" value="UniProtKB-SubCell"/>
</dbReference>
<feature type="region of interest" description="Disordered" evidence="6">
    <location>
        <begin position="606"/>
        <end position="643"/>
    </location>
</feature>
<dbReference type="InterPro" id="IPR016024">
    <property type="entry name" value="ARM-type_fold"/>
</dbReference>
<feature type="domain" description="Clathrin/coatomer adaptor adaptin-like N-terminal" evidence="7">
    <location>
        <begin position="18"/>
        <end position="534"/>
    </location>
</feature>
<dbReference type="Gene3D" id="2.60.40.1150">
    <property type="match status" value="1"/>
</dbReference>
<dbReference type="GO" id="GO:0030117">
    <property type="term" value="C:membrane coat"/>
    <property type="evidence" value="ECO:0007669"/>
    <property type="project" value="InterPro"/>
</dbReference>
<dbReference type="GeneID" id="24425238"/>